<evidence type="ECO:0000256" key="10">
    <source>
        <dbReference type="ARBA" id="ARBA00044881"/>
    </source>
</evidence>
<proteinExistence type="inferred from homology"/>
<dbReference type="PANTHER" id="PTHR23512:SF3">
    <property type="entry name" value="MAJOR FACILITATOR SUPERFAMILY DOMAIN-CONTAINING PROTEIN 1"/>
    <property type="match status" value="1"/>
</dbReference>
<comment type="similarity">
    <text evidence="2">Belongs to the major facilitator superfamily.</text>
</comment>
<protein>
    <recommendedName>
        <fullName evidence="21">Lysosomal dipeptide transporter MFSD1</fullName>
    </recommendedName>
    <alternativeName>
        <fullName evidence="22">Major facilitator superfamily domain-containing protein 1</fullName>
    </alternativeName>
</protein>
<evidence type="ECO:0000256" key="21">
    <source>
        <dbReference type="ARBA" id="ARBA00044985"/>
    </source>
</evidence>
<gene>
    <name evidence="27" type="ORF">ADUPG1_006561</name>
</gene>
<evidence type="ECO:0000256" key="15">
    <source>
        <dbReference type="ARBA" id="ARBA00044899"/>
    </source>
</evidence>
<feature type="region of interest" description="Disordered" evidence="25">
    <location>
        <begin position="902"/>
        <end position="928"/>
    </location>
</feature>
<comment type="catalytic activity">
    <reaction evidence="14">
        <text>L-aspartyl-L-lysine(out) = L-aspartyl-L-lysine(in)</text>
        <dbReference type="Rhea" id="RHEA:79411"/>
        <dbReference type="ChEBI" id="CHEBI:229953"/>
    </reaction>
</comment>
<comment type="subcellular location">
    <subcellularLocation>
        <location evidence="1">Lysosome membrane</location>
        <topology evidence="1">Multi-pass membrane protein</topology>
    </subcellularLocation>
</comment>
<evidence type="ECO:0000256" key="9">
    <source>
        <dbReference type="ARBA" id="ARBA00044878"/>
    </source>
</evidence>
<dbReference type="InterPro" id="IPR001611">
    <property type="entry name" value="Leu-rich_rpt"/>
</dbReference>
<evidence type="ECO:0000256" key="8">
    <source>
        <dbReference type="ARBA" id="ARBA00044876"/>
    </source>
</evidence>
<comment type="subunit">
    <text evidence="24">Homodimer. Interacts with lysosomal protein GLMP (via lumenal domain); the interaction starts while both proteins are still in the endoplasmic reticulum and is required for stabilization of MFSD1 in lysosomes but has no direct effect on its targeting to lysosomes or transporter activity.</text>
</comment>
<keyword evidence="5 26" id="KW-1133">Transmembrane helix</keyword>
<evidence type="ECO:0000256" key="26">
    <source>
        <dbReference type="SAM" id="Phobius"/>
    </source>
</evidence>
<evidence type="ECO:0000256" key="24">
    <source>
        <dbReference type="ARBA" id="ARBA00046376"/>
    </source>
</evidence>
<dbReference type="InterPro" id="IPR011701">
    <property type="entry name" value="MFS"/>
</dbReference>
<comment type="caution">
    <text evidence="27">The sequence shown here is derived from an EMBL/GenBank/DDBJ whole genome shotgun (WGS) entry which is preliminary data.</text>
</comment>
<comment type="catalytic activity">
    <reaction evidence="9">
        <text>L-histidyl-glycine(out) = L-histidyl-glycine(in)</text>
        <dbReference type="Rhea" id="RHEA:79395"/>
        <dbReference type="ChEBI" id="CHEBI:229957"/>
    </reaction>
</comment>
<comment type="catalytic activity">
    <reaction evidence="13">
        <text>L-alpha-aminoacyl-L-lysine(out) = L-alpha-aminoacyl-L-lysine(in)</text>
        <dbReference type="Rhea" id="RHEA:79383"/>
        <dbReference type="ChEBI" id="CHEBI:229966"/>
    </reaction>
</comment>
<dbReference type="PROSITE" id="PS51450">
    <property type="entry name" value="LRR"/>
    <property type="match status" value="1"/>
</dbReference>
<comment type="catalytic activity">
    <reaction evidence="17">
        <text>L-arginyl-glycine(out) = L-arginyl-glycine(in)</text>
        <dbReference type="Rhea" id="RHEA:79391"/>
        <dbReference type="ChEBI" id="CHEBI:229955"/>
    </reaction>
</comment>
<evidence type="ECO:0000256" key="5">
    <source>
        <dbReference type="ARBA" id="ARBA00022989"/>
    </source>
</evidence>
<dbReference type="Pfam" id="PF13516">
    <property type="entry name" value="LRR_6"/>
    <property type="match status" value="4"/>
</dbReference>
<dbReference type="Gene3D" id="1.20.1250.20">
    <property type="entry name" value="MFS general substrate transporter like domains"/>
    <property type="match status" value="1"/>
</dbReference>
<comment type="function">
    <text evidence="23">Lysosomal dipeptide uniporter that selectively exports lysine, arginine or histidine-containing dipeptides with a net positive charge from the lysosome lumen into the cytosol. Could play a role in a specific type of protein O-glycosylation indirectly regulating macrophages migration and tissue invasion. Also essential for liver homeostasis.</text>
</comment>
<evidence type="ECO:0000256" key="3">
    <source>
        <dbReference type="ARBA" id="ARBA00022448"/>
    </source>
</evidence>
<comment type="catalytic activity">
    <reaction evidence="15">
        <text>L-arginyl-L-alpha-amino acid(out) = L-arginyl-L-alpha-amino acid(in)</text>
        <dbReference type="Rhea" id="RHEA:79371"/>
        <dbReference type="ChEBI" id="CHEBI:84315"/>
    </reaction>
</comment>
<organism evidence="27 28">
    <name type="scientific">Aduncisulcus paluster</name>
    <dbReference type="NCBI Taxonomy" id="2918883"/>
    <lineage>
        <taxon>Eukaryota</taxon>
        <taxon>Metamonada</taxon>
        <taxon>Carpediemonas-like organisms</taxon>
        <taxon>Aduncisulcus</taxon>
    </lineage>
</organism>
<reference evidence="27" key="1">
    <citation type="submission" date="2022-03" db="EMBL/GenBank/DDBJ databases">
        <title>Draft genome sequence of Aduncisulcus paluster, a free-living microaerophilic Fornicata.</title>
        <authorList>
            <person name="Yuyama I."/>
            <person name="Kume K."/>
            <person name="Tamura T."/>
            <person name="Inagaki Y."/>
            <person name="Hashimoto T."/>
        </authorList>
    </citation>
    <scope>NUCLEOTIDE SEQUENCE</scope>
    <source>
        <strain evidence="27">NY0171</strain>
    </source>
</reference>
<comment type="catalytic activity">
    <reaction evidence="16">
        <text>L-lysyl-L-lysine(out) = L-lysyl-L-lysine(in)</text>
        <dbReference type="Rhea" id="RHEA:79403"/>
        <dbReference type="ChEBI" id="CHEBI:229956"/>
    </reaction>
</comment>
<dbReference type="Proteomes" id="UP001057375">
    <property type="component" value="Unassembled WGS sequence"/>
</dbReference>
<feature type="transmembrane region" description="Helical" evidence="26">
    <location>
        <begin position="399"/>
        <end position="419"/>
    </location>
</feature>
<keyword evidence="28" id="KW-1185">Reference proteome</keyword>
<dbReference type="CDD" id="cd06174">
    <property type="entry name" value="MFS"/>
    <property type="match status" value="1"/>
</dbReference>
<evidence type="ECO:0000256" key="4">
    <source>
        <dbReference type="ARBA" id="ARBA00022692"/>
    </source>
</evidence>
<evidence type="ECO:0000256" key="14">
    <source>
        <dbReference type="ARBA" id="ARBA00044898"/>
    </source>
</evidence>
<evidence type="ECO:0000256" key="11">
    <source>
        <dbReference type="ARBA" id="ARBA00044884"/>
    </source>
</evidence>
<evidence type="ECO:0000256" key="22">
    <source>
        <dbReference type="ARBA" id="ARBA00045018"/>
    </source>
</evidence>
<dbReference type="PANTHER" id="PTHR23512">
    <property type="entry name" value="MAJOR FACILITATOR SUPERFAMILY DOMAIN-CONTAINING PROTEIN 1"/>
    <property type="match status" value="1"/>
</dbReference>
<evidence type="ECO:0000313" key="28">
    <source>
        <dbReference type="Proteomes" id="UP001057375"/>
    </source>
</evidence>
<keyword evidence="4 26" id="KW-0812">Transmembrane</keyword>
<dbReference type="InterPro" id="IPR036259">
    <property type="entry name" value="MFS_trans_sf"/>
</dbReference>
<comment type="catalytic activity">
    <reaction evidence="11">
        <text>L-alpha-aminoacyl-L-histidine(out) = L-alpha-aminoacyl-L-histidine(in)</text>
        <dbReference type="Rhea" id="RHEA:79375"/>
        <dbReference type="ChEBI" id="CHEBI:229967"/>
    </reaction>
</comment>
<evidence type="ECO:0000256" key="7">
    <source>
        <dbReference type="ARBA" id="ARBA00023228"/>
    </source>
</evidence>
<evidence type="ECO:0000256" key="16">
    <source>
        <dbReference type="ARBA" id="ARBA00044900"/>
    </source>
</evidence>
<evidence type="ECO:0000256" key="18">
    <source>
        <dbReference type="ARBA" id="ARBA00044912"/>
    </source>
</evidence>
<evidence type="ECO:0000256" key="20">
    <source>
        <dbReference type="ARBA" id="ARBA00044924"/>
    </source>
</evidence>
<evidence type="ECO:0000256" key="2">
    <source>
        <dbReference type="ARBA" id="ARBA00008335"/>
    </source>
</evidence>
<comment type="catalytic activity">
    <reaction evidence="19">
        <text>L-alanyl-L-lysine(out) = L-alanyl-L-lysine(in)</text>
        <dbReference type="Rhea" id="RHEA:79415"/>
        <dbReference type="ChEBI" id="CHEBI:192470"/>
    </reaction>
</comment>
<evidence type="ECO:0000256" key="6">
    <source>
        <dbReference type="ARBA" id="ARBA00023136"/>
    </source>
</evidence>
<name>A0ABQ5KIN8_9EUKA</name>
<feature type="transmembrane region" description="Helical" evidence="26">
    <location>
        <begin position="821"/>
        <end position="844"/>
    </location>
</feature>
<feature type="transmembrane region" description="Helical" evidence="26">
    <location>
        <begin position="850"/>
        <end position="873"/>
    </location>
</feature>
<comment type="catalytic activity">
    <reaction evidence="12">
        <text>L-lysyl-L-alpha-amino acid(out) = L-lysyl-L-alpha-amino acid(in)</text>
        <dbReference type="Rhea" id="RHEA:79387"/>
        <dbReference type="ChEBI" id="CHEBI:229965"/>
    </reaction>
</comment>
<keyword evidence="7" id="KW-0458">Lysosome</keyword>
<keyword evidence="6 26" id="KW-0472">Membrane</keyword>
<feature type="transmembrane region" description="Helical" evidence="26">
    <location>
        <begin position="788"/>
        <end position="809"/>
    </location>
</feature>
<evidence type="ECO:0000256" key="19">
    <source>
        <dbReference type="ARBA" id="ARBA00044919"/>
    </source>
</evidence>
<comment type="catalytic activity">
    <reaction evidence="8">
        <text>L-lysyl-L-alanine(out) = L-lysyl-L-alanine(in)</text>
        <dbReference type="Rhea" id="RHEA:79399"/>
        <dbReference type="ChEBI" id="CHEBI:229954"/>
    </reaction>
</comment>
<dbReference type="EMBL" id="BQXS01009981">
    <property type="protein sequence ID" value="GKT32389.1"/>
    <property type="molecule type" value="Genomic_DNA"/>
</dbReference>
<dbReference type="InterPro" id="IPR052187">
    <property type="entry name" value="MFSD1"/>
</dbReference>
<feature type="compositionally biased region" description="Basic and acidic residues" evidence="25">
    <location>
        <begin position="916"/>
        <end position="928"/>
    </location>
</feature>
<dbReference type="SUPFAM" id="SSF103473">
    <property type="entry name" value="MFS general substrate transporter"/>
    <property type="match status" value="1"/>
</dbReference>
<comment type="catalytic activity">
    <reaction evidence="10">
        <text>L-alpha-aminoacyl-L-arginine(out) = L-alpha-aminoacyl-L-arginine(in)</text>
        <dbReference type="Rhea" id="RHEA:79367"/>
        <dbReference type="ChEBI" id="CHEBI:229968"/>
    </reaction>
</comment>
<feature type="non-terminal residue" evidence="27">
    <location>
        <position position="1"/>
    </location>
</feature>
<dbReference type="Pfam" id="PF07690">
    <property type="entry name" value="MFS_1"/>
    <property type="match status" value="1"/>
</dbReference>
<dbReference type="Gene3D" id="3.80.10.10">
    <property type="entry name" value="Ribonuclease Inhibitor"/>
    <property type="match status" value="2"/>
</dbReference>
<keyword evidence="3" id="KW-0813">Transport</keyword>
<sequence length="928" mass="102087">TINLSGTPIFEQEEISPKINIKEGFQGMNAHSILLNRTMLDPRTCSYLSCLLEGCTNLQTLELNENYIQDEGCLNLFPYAMMYVEQGTDGIPISIKDISRKSGASPSSLSARSTASGSSVSISRTETASLLLSHHPLRALTSFSIADNSISSKGMHYLTSFMAPLLRMEHLNLSMNEIDDVGIIPFVRCCLPSMYRLHHLDLSDNLISSDAILNPTSYSDQETKLFTALKYLDLSKNKIRIESAKCSLFAVYPNLEILNLSRNRIDDISCKFLADPFHSSCGLSKKIRVLNLNYNQLTVKGIQELKVVLLSYIFDFLNINSLMESISSIKQWTLIVLVLLLPIGITFTYDSTGAISPYLEDEYNINENRLASLYSISYVPNIICPLFGGFFADKYGTQLLLILCTIWCSSVSFILVSSLSYMQFFIGKLLFGFCSESIYVCQTRYICKFSPKEYQGIIYTISTAIASLASFSAFRIAPWFAEQTPQCPSGMSSDIRPSCSTACVSQLPVVIVCSLECVVCVFISLFRPFEANDPQCACVRSTPLSSSSSASFKQQHNYRPFSDDTISLISTDVLSAPIRSSLIVEQTTRSLASTAARTITSPKDKHVSSIQESTLLSQSSLGIPKIHHSSISIEMGDIVRTQMEGYEPCLSSDSKVDMKGEIDIQEGPIDIPSNIDNNDNYESNERRISNFGSHAAPQSSDLRSFLLPLLLLSACIGISYGCCIGGVNSSGVQYILEVWESLGLTSTQYNTSETFSESQASDIVSWCSMSSLIAGPILSIGVSRIGNLPILCAISVFIGTIPAVCTNAIDRVMTNRSLSNVCFGVQVAMTNLCLATIPMIGGAIAKKWNYGVAMLSFGFILSLAIILSIILCLNQQWRVILFESDHARAVRLDNVKVSPQIEEDDTEVSGQISDCDDSHSNHSRKELQ</sequence>
<evidence type="ECO:0000256" key="23">
    <source>
        <dbReference type="ARBA" id="ARBA00045709"/>
    </source>
</evidence>
<dbReference type="InterPro" id="IPR032675">
    <property type="entry name" value="LRR_dom_sf"/>
</dbReference>
<accession>A0ABQ5KIN8</accession>
<evidence type="ECO:0000313" key="27">
    <source>
        <dbReference type="EMBL" id="GKT32389.1"/>
    </source>
</evidence>
<feature type="transmembrane region" description="Helical" evidence="26">
    <location>
        <begin position="371"/>
        <end position="392"/>
    </location>
</feature>
<evidence type="ECO:0000256" key="12">
    <source>
        <dbReference type="ARBA" id="ARBA00044891"/>
    </source>
</evidence>
<comment type="catalytic activity">
    <reaction evidence="20">
        <text>L-lysyl-glycine(out) = L-lysyl-glycine(in)</text>
        <dbReference type="Rhea" id="RHEA:79407"/>
        <dbReference type="ChEBI" id="CHEBI:191202"/>
    </reaction>
</comment>
<evidence type="ECO:0000256" key="17">
    <source>
        <dbReference type="ARBA" id="ARBA00044903"/>
    </source>
</evidence>
<evidence type="ECO:0000256" key="25">
    <source>
        <dbReference type="SAM" id="MobiDB-lite"/>
    </source>
</evidence>
<feature type="transmembrane region" description="Helical" evidence="26">
    <location>
        <begin position="332"/>
        <end position="351"/>
    </location>
</feature>
<evidence type="ECO:0000256" key="13">
    <source>
        <dbReference type="ARBA" id="ARBA00044893"/>
    </source>
</evidence>
<dbReference type="SUPFAM" id="SSF52047">
    <property type="entry name" value="RNI-like"/>
    <property type="match status" value="1"/>
</dbReference>
<comment type="catalytic activity">
    <reaction evidence="18">
        <text>L-histidyl-L-alpha-amino acid(out) = L-histidyl-L-alpha-amino acid(in)</text>
        <dbReference type="Rhea" id="RHEA:79379"/>
        <dbReference type="ChEBI" id="CHEBI:229964"/>
    </reaction>
</comment>
<evidence type="ECO:0000256" key="1">
    <source>
        <dbReference type="ARBA" id="ARBA00004155"/>
    </source>
</evidence>
<dbReference type="SMART" id="SM00368">
    <property type="entry name" value="LRR_RI"/>
    <property type="match status" value="3"/>
</dbReference>